<proteinExistence type="predicted"/>
<dbReference type="InterPro" id="IPR056920">
    <property type="entry name" value="PRTase-CE"/>
</dbReference>
<evidence type="ECO:0000313" key="2">
    <source>
        <dbReference type="EMBL" id="MDM5140069.1"/>
    </source>
</evidence>
<organism evidence="2 3">
    <name type="scientific">Aeromonas bestiarum</name>
    <dbReference type="NCBI Taxonomy" id="105751"/>
    <lineage>
        <taxon>Bacteria</taxon>
        <taxon>Pseudomonadati</taxon>
        <taxon>Pseudomonadota</taxon>
        <taxon>Gammaproteobacteria</taxon>
        <taxon>Aeromonadales</taxon>
        <taxon>Aeromonadaceae</taxon>
        <taxon>Aeromonas</taxon>
    </lineage>
</organism>
<dbReference type="Proteomes" id="UP001168216">
    <property type="component" value="Unassembled WGS sequence"/>
</dbReference>
<dbReference type="RefSeq" id="WP_290021814.1">
    <property type="nucleotide sequence ID" value="NZ_JAOPLV010000003.1"/>
</dbReference>
<evidence type="ECO:0000259" key="1">
    <source>
        <dbReference type="Pfam" id="PF24390"/>
    </source>
</evidence>
<gene>
    <name evidence="2" type="ORF">OB959_09665</name>
</gene>
<evidence type="ECO:0000313" key="3">
    <source>
        <dbReference type="Proteomes" id="UP001168216"/>
    </source>
</evidence>
<comment type="caution">
    <text evidence="2">The sequence shown here is derived from an EMBL/GenBank/DDBJ whole genome shotgun (WGS) entry which is preliminary data.</text>
</comment>
<name>A0AAW7HYE2_9GAMM</name>
<protein>
    <recommendedName>
        <fullName evidence="1">PRTase-CE domain-containing protein</fullName>
    </recommendedName>
</protein>
<feature type="domain" description="PRTase-CE" evidence="1">
    <location>
        <begin position="45"/>
        <end position="296"/>
    </location>
</feature>
<accession>A0AAW7HYE2</accession>
<dbReference type="Pfam" id="PF24390">
    <property type="entry name" value="PRTase-CE"/>
    <property type="match status" value="1"/>
</dbReference>
<sequence length="298" mass="34642">MNTSTQNIRNPIVTEKSLEDFFEIMERRPNVVPDHKYESLNTLWNICDRAEQQNLIKNLIFEFFVLDSSKQLEACRRIARFVKEQQFKNSNTLIIGVANDKEIDGSTAALQILKNKFHDAETWHSRFYPSIPAGVKEIKNGNDIILFDDFIGSGDKVLRKKKWVISILKKHYKEIDIETLKFHAMSFAGMFSGLEKIDNDIEIKYTFSSFILTRGISDMPGLEQDAIDESVRVMQEIEEKLGRNYVNKKISDYSLGYNRSETLYCAINDNCPNNVFPIFWWPKLANGEQYETLFHRVG</sequence>
<reference evidence="2" key="1">
    <citation type="submission" date="2023-08" db="EMBL/GenBank/DDBJ databases">
        <title>WGS of Aeromonas isolates.</title>
        <authorList>
            <person name="Lee H."/>
        </authorList>
    </citation>
    <scope>NUCLEOTIDE SEQUENCE</scope>
    <source>
        <strain evidence="2">SL22</strain>
    </source>
</reference>
<dbReference type="EMBL" id="JAOPLV010000003">
    <property type="protein sequence ID" value="MDM5140069.1"/>
    <property type="molecule type" value="Genomic_DNA"/>
</dbReference>
<dbReference type="AlphaFoldDB" id="A0AAW7HYE2"/>